<reference evidence="1" key="1">
    <citation type="submission" date="2014-11" db="EMBL/GenBank/DDBJ databases">
        <authorList>
            <person name="Amaro Gonzalez C."/>
        </authorList>
    </citation>
    <scope>NUCLEOTIDE SEQUENCE</scope>
</reference>
<organism evidence="1">
    <name type="scientific">Anguilla anguilla</name>
    <name type="common">European freshwater eel</name>
    <name type="synonym">Muraena anguilla</name>
    <dbReference type="NCBI Taxonomy" id="7936"/>
    <lineage>
        <taxon>Eukaryota</taxon>
        <taxon>Metazoa</taxon>
        <taxon>Chordata</taxon>
        <taxon>Craniata</taxon>
        <taxon>Vertebrata</taxon>
        <taxon>Euteleostomi</taxon>
        <taxon>Actinopterygii</taxon>
        <taxon>Neopterygii</taxon>
        <taxon>Teleostei</taxon>
        <taxon>Anguilliformes</taxon>
        <taxon>Anguillidae</taxon>
        <taxon>Anguilla</taxon>
    </lineage>
</organism>
<protein>
    <submittedName>
        <fullName evidence="1">Uncharacterized protein</fullName>
    </submittedName>
</protein>
<dbReference type="AlphaFoldDB" id="A0A0E9USR2"/>
<evidence type="ECO:0000313" key="1">
    <source>
        <dbReference type="EMBL" id="JAH68852.1"/>
    </source>
</evidence>
<proteinExistence type="predicted"/>
<name>A0A0E9USR2_ANGAN</name>
<accession>A0A0E9USR2</accession>
<reference evidence="1" key="2">
    <citation type="journal article" date="2015" name="Fish Shellfish Immunol.">
        <title>Early steps in the European eel (Anguilla anguilla)-Vibrio vulnificus interaction in the gills: Role of the RtxA13 toxin.</title>
        <authorList>
            <person name="Callol A."/>
            <person name="Pajuelo D."/>
            <person name="Ebbesson L."/>
            <person name="Teles M."/>
            <person name="MacKenzie S."/>
            <person name="Amaro C."/>
        </authorList>
    </citation>
    <scope>NUCLEOTIDE SEQUENCE</scope>
</reference>
<sequence>MPPQQLCRIVVMSWKCEDDAVCVVKAAV</sequence>
<dbReference type="EMBL" id="GBXM01039725">
    <property type="protein sequence ID" value="JAH68852.1"/>
    <property type="molecule type" value="Transcribed_RNA"/>
</dbReference>